<dbReference type="EMBL" id="CAXIEN010000065">
    <property type="protein sequence ID" value="CAL1272974.1"/>
    <property type="molecule type" value="Genomic_DNA"/>
</dbReference>
<dbReference type="Proteomes" id="UP001497382">
    <property type="component" value="Unassembled WGS sequence"/>
</dbReference>
<comment type="caution">
    <text evidence="1">The sequence shown here is derived from an EMBL/GenBank/DDBJ whole genome shotgun (WGS) entry which is preliminary data.</text>
</comment>
<accession>A0AAV1ZN63</accession>
<evidence type="ECO:0000313" key="1">
    <source>
        <dbReference type="EMBL" id="CAL1272974.1"/>
    </source>
</evidence>
<reference evidence="1 2" key="1">
    <citation type="submission" date="2024-04" db="EMBL/GenBank/DDBJ databases">
        <authorList>
            <person name="Rising A."/>
            <person name="Reimegard J."/>
            <person name="Sonavane S."/>
            <person name="Akerstrom W."/>
            <person name="Nylinder S."/>
            <person name="Hedman E."/>
            <person name="Kallberg Y."/>
        </authorList>
    </citation>
    <scope>NUCLEOTIDE SEQUENCE [LARGE SCALE GENOMIC DNA]</scope>
</reference>
<proteinExistence type="predicted"/>
<gene>
    <name evidence="1" type="ORF">LARSCL_LOCUS6691</name>
</gene>
<evidence type="ECO:0000313" key="2">
    <source>
        <dbReference type="Proteomes" id="UP001497382"/>
    </source>
</evidence>
<protein>
    <submittedName>
        <fullName evidence="1">Uncharacterized protein</fullName>
    </submittedName>
</protein>
<organism evidence="1 2">
    <name type="scientific">Larinioides sclopetarius</name>
    <dbReference type="NCBI Taxonomy" id="280406"/>
    <lineage>
        <taxon>Eukaryota</taxon>
        <taxon>Metazoa</taxon>
        <taxon>Ecdysozoa</taxon>
        <taxon>Arthropoda</taxon>
        <taxon>Chelicerata</taxon>
        <taxon>Arachnida</taxon>
        <taxon>Araneae</taxon>
        <taxon>Araneomorphae</taxon>
        <taxon>Entelegynae</taxon>
        <taxon>Araneoidea</taxon>
        <taxon>Araneidae</taxon>
        <taxon>Larinioides</taxon>
    </lineage>
</organism>
<dbReference type="AlphaFoldDB" id="A0AAV1ZN63"/>
<keyword evidence="2" id="KW-1185">Reference proteome</keyword>
<feature type="non-terminal residue" evidence="1">
    <location>
        <position position="1"/>
    </location>
</feature>
<sequence>IQECQNTQFYLNLFYKKYVRFMHCLIVLGIIFND</sequence>
<name>A0AAV1ZN63_9ARAC</name>